<reference evidence="5" key="1">
    <citation type="submission" date="2011-08" db="EMBL/GenBank/DDBJ databases">
        <title>The draft genome of Latimeria chalumnae.</title>
        <authorList>
            <person name="Di Palma F."/>
            <person name="Alfoldi J."/>
            <person name="Johnson J."/>
            <person name="Berlin A."/>
            <person name="Gnerre S."/>
            <person name="Jaffe D."/>
            <person name="MacCallum I."/>
            <person name="Young S."/>
            <person name="Walker B.J."/>
            <person name="Lander E."/>
            <person name="Lindblad-Toh K."/>
        </authorList>
    </citation>
    <scope>NUCLEOTIDE SEQUENCE [LARGE SCALE GENOMIC DNA]</scope>
    <source>
        <strain evidence="5">Wild caught</strain>
    </source>
</reference>
<keyword evidence="1" id="KW-0175">Coiled coil</keyword>
<feature type="coiled-coil region" evidence="1">
    <location>
        <begin position="1956"/>
        <end position="1990"/>
    </location>
</feature>
<dbReference type="Proteomes" id="UP000008672">
    <property type="component" value="Unassembled WGS sequence"/>
</dbReference>
<dbReference type="EMBL" id="AFYH01040117">
    <property type="status" value="NOT_ANNOTATED_CDS"/>
    <property type="molecule type" value="Genomic_DNA"/>
</dbReference>
<feature type="compositionally biased region" description="Polar residues" evidence="2">
    <location>
        <begin position="1271"/>
        <end position="1296"/>
    </location>
</feature>
<evidence type="ECO:0000313" key="4">
    <source>
        <dbReference type="Ensembl" id="ENSLACP00000020078.1"/>
    </source>
</evidence>
<dbReference type="HOGENOM" id="CLU_002078_0_0_1"/>
<dbReference type="EMBL" id="AFYH01040115">
    <property type="status" value="NOT_ANNOTATED_CDS"/>
    <property type="molecule type" value="Genomic_DNA"/>
</dbReference>
<accession>H3BDV7</accession>
<protein>
    <recommendedName>
        <fullName evidence="3">DUF4549 domain-containing protein</fullName>
    </recommendedName>
</protein>
<evidence type="ECO:0000259" key="3">
    <source>
        <dbReference type="Pfam" id="PF15082"/>
    </source>
</evidence>
<name>H3BDV7_LATCH</name>
<proteinExistence type="predicted"/>
<dbReference type="InterPro" id="IPR029376">
    <property type="entry name" value="DUF4549"/>
</dbReference>
<reference evidence="4" key="2">
    <citation type="submission" date="2025-08" db="UniProtKB">
        <authorList>
            <consortium name="Ensembl"/>
        </authorList>
    </citation>
    <scope>IDENTIFICATION</scope>
</reference>
<dbReference type="EMBL" id="AFYH01040118">
    <property type="status" value="NOT_ANNOTATED_CDS"/>
    <property type="molecule type" value="Genomic_DNA"/>
</dbReference>
<keyword evidence="5" id="KW-1185">Reference proteome</keyword>
<dbReference type="Pfam" id="PF15082">
    <property type="entry name" value="DUF4549"/>
    <property type="match status" value="2"/>
</dbReference>
<feature type="domain" description="DUF4549" evidence="3">
    <location>
        <begin position="129"/>
        <end position="167"/>
    </location>
</feature>
<feature type="region of interest" description="Disordered" evidence="2">
    <location>
        <begin position="1259"/>
        <end position="1302"/>
    </location>
</feature>
<dbReference type="EMBL" id="AFYH01040121">
    <property type="status" value="NOT_ANNOTATED_CDS"/>
    <property type="molecule type" value="Genomic_DNA"/>
</dbReference>
<dbReference type="EMBL" id="AFYH01040119">
    <property type="status" value="NOT_ANNOTATED_CDS"/>
    <property type="molecule type" value="Genomic_DNA"/>
</dbReference>
<reference evidence="4" key="3">
    <citation type="submission" date="2025-09" db="UniProtKB">
        <authorList>
            <consortium name="Ensembl"/>
        </authorList>
    </citation>
    <scope>IDENTIFICATION</scope>
</reference>
<dbReference type="EMBL" id="AFYH01040112">
    <property type="status" value="NOT_ANNOTATED_CDS"/>
    <property type="molecule type" value="Genomic_DNA"/>
</dbReference>
<dbReference type="PANTHER" id="PTHR33331">
    <property type="entry name" value="COILED-COIL DOMAIN-CONTAINING PROTEIN 162"/>
    <property type="match status" value="1"/>
</dbReference>
<dbReference type="EMBL" id="AFYH01040116">
    <property type="status" value="NOT_ANNOTATED_CDS"/>
    <property type="molecule type" value="Genomic_DNA"/>
</dbReference>
<dbReference type="OMA" id="YECAILR"/>
<evidence type="ECO:0000256" key="1">
    <source>
        <dbReference type="SAM" id="Coils"/>
    </source>
</evidence>
<dbReference type="Ensembl" id="ENSLACT00000020216.1">
    <property type="protein sequence ID" value="ENSLACP00000020078.1"/>
    <property type="gene ID" value="ENSLACG00000017646.1"/>
</dbReference>
<feature type="domain" description="DUF4549" evidence="3">
    <location>
        <begin position="4"/>
        <end position="107"/>
    </location>
</feature>
<sequence length="2047" mass="234621">MGEAYKLSSTERIQLLEKELATQLSELKIEIEENGLLEGSPSRSYSSVPVPKDISFYRKEREMILKKGLQVAEAKPVVMQADVMQEELESCLKREYTADSLPLLLHQECCESLKFGLFTAQEVEQRRFKFYIDRIHQLVTCKYLHMLRWKRFCRHTSVIDQLYPLYKKQISHIMREYDDAVQRARRLSAARESLLTGKGNPSNLVTQEDLVIYLQWLVCHLHSVRTIHDYLVVLQYLPISDRMEVTSEKQPEAGHDEEEKTSAFGLSESFSSFLRSSTCPSTALSSVSGSEHFSVLVGFLFKEQSSILMLLLNPFYLIRKPLSASLPSIMTQLVPSVSGLFSNQATDLLPRHILETEELTPQLQYLVSHFGIVYEVEDLRNTANEMELFTLVTRKFRSVFNKQQTMKTFPVYDASEPGSENRGVKEPTMALKKEANWVPFLKVKPKQDPWQQKQMTKLKQQKKIDEILQLQSYFLQSNITYYDNCSVWCIYNLFLMAVSSFTKDDLLLLHKKRQDAPLGKSGISEYSYTSTMQLLGLDEGMEDNSKDPVMMRGAYLSFLHLRHLRIRELQVVVMPTVTLLLVNKKSHPVAYDVNLFQRVCLGILNYFRSVERNLAFSTSGLTIDGGNLTHTAEDTCWVNATRGGSGTTGGLGSHYYLHNTPADYKVISLRFLCVCVCVCVSLSVCLSIYLSHIKIIYLCSDLQSFTFYIVPSSFAAAAGLPNMWEIRPSSSLPSGSTSIILKRFLEMKPFYTLKTVSLAKNVTGTGKSWQLHNDVHSTEFMEFSDVENHDDFYTVEEGYIHTQDQRGVYIIYDLAIKDLQELENQLLLVASQYIEKHRTSFFSPQDLSRSRGNHVNASNELNGTHAELFSIRIFLTNLVSCLKNMEQLLDSYFEAYQHVLDPEERFALAQVVTDIMHRRPRFDFNHGYFLDLYKDECICLRLHLQLIRGILNAQIDEQREYIQRLWRNGQKGSVHEFGLPLSIISKQLICINNSCSALKNIYLLEFHPSLGLASRIAKALDHVYKEFFQVLRPQTASEAISLDKQVLQLAVEKWLNLEMPESYYSSQVQKDLFSDIFMEDPFFVKEAGISILEAAEENEKKQGKEKRALVLDTFSKLLELITLRHRLIDAAYQTALLASLYKKFAAEMGFDEFHLFLRPVQFEFAAHKEKADQPPPVFITAVLEDDSSIDRYTPSNLLLGIQEVDENQIGKFSFHCQETVFQLLSKSGVESLQVALACQVAQKNALFAAVQQASLCHTTQPMKDKTGGPGSRSQDSSANGRSSQTAREFENQTTPPHMSLSVGNLRLERGARKRPPEAFVSIQLEKLGPRDMMLNTFINKKQSMGTVMKNLEEVERVKRELIVDYCKKFSSRMSQYALRGQIIAYYNSLTSLLENFPAIRNVYFMTGQSQEKKSARDSELGLQPDPRKLQQRPQCLLSADGRTFLNLWFIPHHSEVLIMFKTLEEKACQRALYLTLQIVEALYDIVSYLFSFAQLGNSNTIFSPYQARLLTADWGGLEGIGAELQEIQKQIDNLHNPADPTEVATMLMLRREVMFLQFDVAVRHLIREAFMSAGNVAAYQAVTECVHHALPPLTSSAISSIFGSQFPLPQPLSPHSHRAVMMYPWRAFLAKGGLFPMTATSAQYLEYNMQLALCRLSDRDQAVANGELLGVSLLMEDVLQNGFEEISFTLVEWEQKEASVAKKPQKNSNMKPIFGRSDQNEDFAEPTEVEQQCIQSRSKMAALKPLSTLQNPTTTYAYLKSFLILWKQLEVFKEAWGRLKLGVEDINTVSLQKQFSSLYRAEILYPAMKAIARQLNQEANYEGLVTDTHPMYPPKGASELELWKHPVMKENFSSVRPQIIENFVQKLMERHQDTKEEITFRKDHLHKCLTSLACDVMARERSNFETYSMFYEHVLRQEHQLLYQKEQEMKAMEDSQMHSEGPHVFLIIHSQIADLSHEMIVEITALRAKLSDLEEENQNLKEEIRKEVQNEYETLVRNLFMACFNLKSKLDEYRIDLNRQVYELINEVRKEGVENMIVLKKKIGSTK</sequence>
<evidence type="ECO:0000313" key="5">
    <source>
        <dbReference type="Proteomes" id="UP000008672"/>
    </source>
</evidence>
<dbReference type="EMBL" id="AFYH01040114">
    <property type="status" value="NOT_ANNOTATED_CDS"/>
    <property type="molecule type" value="Genomic_DNA"/>
</dbReference>
<evidence type="ECO:0000256" key="2">
    <source>
        <dbReference type="SAM" id="MobiDB-lite"/>
    </source>
</evidence>
<dbReference type="InParanoid" id="H3BDV7"/>
<dbReference type="eggNOG" id="ENOG502QRID">
    <property type="taxonomic scope" value="Eukaryota"/>
</dbReference>
<organism evidence="4 5">
    <name type="scientific">Latimeria chalumnae</name>
    <name type="common">Coelacanth</name>
    <dbReference type="NCBI Taxonomy" id="7897"/>
    <lineage>
        <taxon>Eukaryota</taxon>
        <taxon>Metazoa</taxon>
        <taxon>Chordata</taxon>
        <taxon>Craniata</taxon>
        <taxon>Vertebrata</taxon>
        <taxon>Euteleostomi</taxon>
        <taxon>Coelacanthiformes</taxon>
        <taxon>Coelacanthidae</taxon>
        <taxon>Latimeria</taxon>
    </lineage>
</organism>
<dbReference type="EMBL" id="AFYH01040120">
    <property type="status" value="NOT_ANNOTATED_CDS"/>
    <property type="molecule type" value="Genomic_DNA"/>
</dbReference>
<dbReference type="GeneTree" id="ENSGT00940000165946"/>
<dbReference type="EMBL" id="AFYH01040113">
    <property type="status" value="NOT_ANNOTATED_CDS"/>
    <property type="molecule type" value="Genomic_DNA"/>
</dbReference>
<dbReference type="PANTHER" id="PTHR33331:SF13">
    <property type="entry name" value="COILED-COIL DOMAIN CONTAINING 162"/>
    <property type="match status" value="1"/>
</dbReference>
<dbReference type="InterPro" id="IPR040401">
    <property type="entry name" value="CCDC162"/>
</dbReference>